<sequence>MLNSALHHTLIALAVWEKVCLKVGRADGAESGAVQHSPLFSPIDRSSSITVYTEFCQSMAVGEEIGLEISEY</sequence>
<keyword evidence="1" id="KW-0732">Signal</keyword>
<gene>
    <name evidence="2" type="ORF">GDO78_004537</name>
</gene>
<comment type="caution">
    <text evidence="2">The sequence shown here is derived from an EMBL/GenBank/DDBJ whole genome shotgun (WGS) entry which is preliminary data.</text>
</comment>
<name>A0A8J6JZY5_ELECQ</name>
<dbReference type="EMBL" id="WNTK01000013">
    <property type="protein sequence ID" value="KAG9474276.1"/>
    <property type="molecule type" value="Genomic_DNA"/>
</dbReference>
<proteinExistence type="predicted"/>
<evidence type="ECO:0000256" key="1">
    <source>
        <dbReference type="SAM" id="SignalP"/>
    </source>
</evidence>
<accession>A0A8J6JZY5</accession>
<reference evidence="2" key="1">
    <citation type="thesis" date="2020" institute="ProQuest LLC" country="789 East Eisenhower Parkway, Ann Arbor, MI, USA">
        <title>Comparative Genomics and Chromosome Evolution.</title>
        <authorList>
            <person name="Mudd A.B."/>
        </authorList>
    </citation>
    <scope>NUCLEOTIDE SEQUENCE</scope>
    <source>
        <strain evidence="2">HN-11 Male</strain>
        <tissue evidence="2">Kidney and liver</tissue>
    </source>
</reference>
<evidence type="ECO:0000313" key="2">
    <source>
        <dbReference type="EMBL" id="KAG9474276.1"/>
    </source>
</evidence>
<keyword evidence="3" id="KW-1185">Reference proteome</keyword>
<feature type="signal peptide" evidence="1">
    <location>
        <begin position="1"/>
        <end position="21"/>
    </location>
</feature>
<evidence type="ECO:0000313" key="3">
    <source>
        <dbReference type="Proteomes" id="UP000770717"/>
    </source>
</evidence>
<organism evidence="2 3">
    <name type="scientific">Eleutherodactylus coqui</name>
    <name type="common">Puerto Rican coqui</name>
    <dbReference type="NCBI Taxonomy" id="57060"/>
    <lineage>
        <taxon>Eukaryota</taxon>
        <taxon>Metazoa</taxon>
        <taxon>Chordata</taxon>
        <taxon>Craniata</taxon>
        <taxon>Vertebrata</taxon>
        <taxon>Euteleostomi</taxon>
        <taxon>Amphibia</taxon>
        <taxon>Batrachia</taxon>
        <taxon>Anura</taxon>
        <taxon>Neobatrachia</taxon>
        <taxon>Hyloidea</taxon>
        <taxon>Eleutherodactylidae</taxon>
        <taxon>Eleutherodactylinae</taxon>
        <taxon>Eleutherodactylus</taxon>
        <taxon>Eleutherodactylus</taxon>
    </lineage>
</organism>
<dbReference type="AlphaFoldDB" id="A0A8J6JZY5"/>
<feature type="chain" id="PRO_5035215263" evidence="1">
    <location>
        <begin position="22"/>
        <end position="72"/>
    </location>
</feature>
<protein>
    <submittedName>
        <fullName evidence="2">Uncharacterized protein</fullName>
    </submittedName>
</protein>
<dbReference type="Proteomes" id="UP000770717">
    <property type="component" value="Unassembled WGS sequence"/>
</dbReference>